<feature type="domain" description="DUF4382" evidence="1">
    <location>
        <begin position="53"/>
        <end position="177"/>
    </location>
</feature>
<name>A0ABS3SP13_9FLAO</name>
<proteinExistence type="predicted"/>
<dbReference type="Proteomes" id="UP000681315">
    <property type="component" value="Unassembled WGS sequence"/>
</dbReference>
<dbReference type="PROSITE" id="PS51257">
    <property type="entry name" value="PROKAR_LIPOPROTEIN"/>
    <property type="match status" value="1"/>
</dbReference>
<accession>A0ABS3SP13</accession>
<keyword evidence="3" id="KW-1185">Reference proteome</keyword>
<gene>
    <name evidence="2" type="ORF">J4051_04185</name>
</gene>
<dbReference type="InterPro" id="IPR025491">
    <property type="entry name" value="DUF4382"/>
</dbReference>
<evidence type="ECO:0000313" key="3">
    <source>
        <dbReference type="Proteomes" id="UP000681315"/>
    </source>
</evidence>
<comment type="caution">
    <text evidence="2">The sequence shown here is derived from an EMBL/GenBank/DDBJ whole genome shotgun (WGS) entry which is preliminary data.</text>
</comment>
<evidence type="ECO:0000259" key="1">
    <source>
        <dbReference type="Pfam" id="PF14321"/>
    </source>
</evidence>
<sequence>MKFGVVALSLATVFTACSSDDDATKAPNQGNLKIAAKASYIPVANRGTDNVNLGKFLVNFKEIELELQDGFYDSDDDIELKGPFEIDLLSGNSIQLVDIEIPNGIYEEIEFEFDKSENPNSDLFGKSMQLTGEINGQAFVFWHDFEDEIEIDYEDSEQKLIINNDTKEVVINFDLNAVLGMVDLSTATDGDGDGVITISPEDLDGNNDLADAIKEAFKAHIDLLDD</sequence>
<dbReference type="Pfam" id="PF14321">
    <property type="entry name" value="DUF4382"/>
    <property type="match status" value="1"/>
</dbReference>
<protein>
    <submittedName>
        <fullName evidence="2">DUF4382 domain-containing protein</fullName>
    </submittedName>
</protein>
<reference evidence="2 3" key="1">
    <citation type="submission" date="2021-03" db="EMBL/GenBank/DDBJ databases">
        <title>Gelidibacter sp. nov., isolated from costal sediment.</title>
        <authorList>
            <person name="Lun K.-Y."/>
        </authorList>
    </citation>
    <scope>NUCLEOTIDE SEQUENCE [LARGE SCALE GENOMIC DNA]</scope>
    <source>
        <strain evidence="2 3">DF109</strain>
    </source>
</reference>
<organism evidence="2 3">
    <name type="scientific">Gelidibacter pelagius</name>
    <dbReference type="NCBI Taxonomy" id="2819985"/>
    <lineage>
        <taxon>Bacteria</taxon>
        <taxon>Pseudomonadati</taxon>
        <taxon>Bacteroidota</taxon>
        <taxon>Flavobacteriia</taxon>
        <taxon>Flavobacteriales</taxon>
        <taxon>Flavobacteriaceae</taxon>
        <taxon>Gelidibacter</taxon>
    </lineage>
</organism>
<dbReference type="EMBL" id="JAGEVG010000003">
    <property type="protein sequence ID" value="MBO3097455.1"/>
    <property type="molecule type" value="Genomic_DNA"/>
</dbReference>
<evidence type="ECO:0000313" key="2">
    <source>
        <dbReference type="EMBL" id="MBO3097455.1"/>
    </source>
</evidence>